<dbReference type="InterPro" id="IPR016024">
    <property type="entry name" value="ARM-type_fold"/>
</dbReference>
<dbReference type="GO" id="GO:0030515">
    <property type="term" value="F:snoRNA binding"/>
    <property type="evidence" value="ECO:0007669"/>
    <property type="project" value="TreeGrafter"/>
</dbReference>
<comment type="subcellular location">
    <subcellularLocation>
        <location evidence="1">Nucleus</location>
        <location evidence="1">Nucleolus</location>
    </subcellularLocation>
</comment>
<dbReference type="GO" id="GO:0000462">
    <property type="term" value="P:maturation of SSU-rRNA from tricistronic rRNA transcript (SSU-rRNA, 5.8S rRNA, LSU-rRNA)"/>
    <property type="evidence" value="ECO:0007669"/>
    <property type="project" value="TreeGrafter"/>
</dbReference>
<proteinExistence type="inferred from homology"/>
<dbReference type="Pfam" id="PF24477">
    <property type="entry name" value="ARM_At3g06530"/>
    <property type="match status" value="2"/>
</dbReference>
<evidence type="ECO:0000256" key="4">
    <source>
        <dbReference type="ARBA" id="ARBA00022552"/>
    </source>
</evidence>
<keyword evidence="5" id="KW-0539">Nucleus</keyword>
<sequence>MATSLVAQLQRLAVPDTEQRKRPFTRPSILFDPKEAADVELDTILNIAQSGLEVLISIEERFKKYKSDLFSYGSRELDRELMGIEENKRINASIYSYLQLLSGYFELSAALKTLEYLIRRYKIHIYNIEELILCALPYHDTHVFVRVVQLIDTGNSKWKFLEGVKVSGAPLPRKIIVQQSIRDFGILECLCNYVTASKKVEPSRPVSGFCTAVIFEVLGSLTTIDSDAVRRVLPFVEFGLQPGSSGGTDQKAGALMIVSLLADKVTLSPKVVKSLIRSLAEVARADARDSTDLQWCRMSLMTLVTLVQLQSVEIIPKKIVDILKDIRDISGLLSELVEEFNTEKFLALFLDSLVEYSCSDDLCHGTLLSIVEMVPLKGFVARIVSKLLNTSLRILKDNDSAAAGSRCNQILVSLLKKYLFESREAVNRYIEDIKLRSKNDYEIVIRMLNCNLDLSHEISNSKVWFAMEHPKAEVRRSALLGLDVRGMLTVEAADSQRFGTIQDAILRRLCDEDITVVQAALNLEALPEIISAPLRIDAFRNVLQRCIKLLSSGASHGASLAVDIALSCLQHAAAGLPDEGEHVKMVAALIFPFIMIILKTQRLNLKALEMAKQIKWPFYENLVSVSLLDKKLDSGKISSINVENINVLAKALLVHPEEHLPWLVECCKTLKLSKTLFLLVLLQSFTLLETALMIDYCNVILENVMFTFGSSPLLGGGQFSTFFGICFPILRMEWELLESAGNISEEFNPGLWEGDISILIKHMLATNPKEVNGEILTCLFWRLLGSFSKIAAETEPLDKNENWLCCFRDLFVFLVSRTNHVFKKHLSNVVAKCKLQTSHFLSEFFTDEGVSAALLIGSLQIFTSLCARPDESLSFQLLAEFPSILVPLSSDNQDVRTAAMNTIEGLLSLWSRVDLSRSKNGPPAVWVHFLGEILGLMVQQKRLLISDKNVLSSLFSSLLGNSNDSLLVQHNVGKRFDQTTKEEILASLIDSALIFSAYAKLKILSLLKGVGHTVLRVNGIESLMLDLLDRRQKYHIGFDKSCHKLSHVEVTILCILLELCIKPSTTTIGDLEVLDPVLKALQVSDVLSGDPAILKPCMTVLGDLSNSFYASLKTETQDLVFRHLVLLFRSANGDIQKATREALLRINVDFLDSVSHYGAQKVWSNGSKQEKKRKKRSACNNRDVCLDIIPGGGNIVAFVGSLLDVLLLKKDMENRGSLICPLFKLLQNAFIDNEWIHVAANQSDLHYHSSSGNSQIIADAAVHIQQELLLILEDITASVTSEDKNSMNFDVELLIKCARSASNMVTRNQIFSLLSAISRAKPDEVLDHILEILVVIGESAVTQWDSNFQHIYEDLISAVVPCWLSKTDSADALLQIFVSILPQVSEHQRISMIVHVLRHLGESVSLGSLLYLLFRSLVARNCSSLCDRSDPSFSYSISLITTQWEYLFAVDLLEKYSCTVWLPSILLLLQQIVVSDSDATLFMEQLVAMHFISNKLQDPEIAFKLDSGEDSDNIQLTVGVIMKEIVRHLQLVDSKRKQIGVLSVFRKELKEYMNTVLSAVTKRLTPSVYFKAIVQLLGHVDKCVRRKALGTLSETVKDTGFVGLKHEKRGPALSSRISWFHLDENSLQSLDTLCLEILKLVNSQSESSSSLKLAAVSTLEVLANRFPSDNSVFSACLDSVSKSICTDNSALSSSCLRTAGALINVLGPKALPQLPFVMEGMIRQSHNDLSTVTAETKPTDGDAPTVSSIQNDSVLMSILLALEAVVNKLGGFLNPYLGDILELMLLKPQYTSTSELKLKLKADSVRKLIAERVPVRLLLSPLLRVYSDAITCGDSSVSVAFEMIQNLVAAMDRSSVGAYHVRIFDVCLQGLDLRRQHPAAVKNVDAVEKNVINTVVALTMKLTEKMFKPLFMRSIEWSESIVEENENVGTKSIDRSIAFYGLVNSLADSQSLSLSEAPIGVELLVYYIILDPMSLFVPNFKHLLDGCVRHLMDAEDAGSALKHKKKKVKLQESNSKKKDTDRGLSIGVEEGVGRSREQRVLLKPIVLQLVTDPPVALMQYPNVPSVEEVDDLLVACVGRMAVTAGSDLLWKPLNHEVLMQTRSEKLRSRILGLRIVKYMVENLKEEYLVLLAETIPFLGELLEDVELPVKSLAQEILKEMESMSGESLRQYL</sequence>
<evidence type="ECO:0000313" key="9">
    <source>
        <dbReference type="Proteomes" id="UP001234989"/>
    </source>
</evidence>
<keyword evidence="6" id="KW-0687">Ribonucleoprotein</keyword>
<name>A0AAF0QBA2_SOLVR</name>
<dbReference type="EMBL" id="CP133614">
    <property type="protein sequence ID" value="WMV20086.1"/>
    <property type="molecule type" value="Genomic_DNA"/>
</dbReference>
<dbReference type="Pfam" id="PF12397">
    <property type="entry name" value="U3snoRNP10"/>
    <property type="match status" value="1"/>
</dbReference>
<organism evidence="8 9">
    <name type="scientific">Solanum verrucosum</name>
    <dbReference type="NCBI Taxonomy" id="315347"/>
    <lineage>
        <taxon>Eukaryota</taxon>
        <taxon>Viridiplantae</taxon>
        <taxon>Streptophyta</taxon>
        <taxon>Embryophyta</taxon>
        <taxon>Tracheophyta</taxon>
        <taxon>Spermatophyta</taxon>
        <taxon>Magnoliopsida</taxon>
        <taxon>eudicotyledons</taxon>
        <taxon>Gunneridae</taxon>
        <taxon>Pentapetalae</taxon>
        <taxon>asterids</taxon>
        <taxon>lamiids</taxon>
        <taxon>Solanales</taxon>
        <taxon>Solanaceae</taxon>
        <taxon>Solanoideae</taxon>
        <taxon>Solaneae</taxon>
        <taxon>Solanum</taxon>
    </lineage>
</organism>
<keyword evidence="3" id="KW-0690">Ribosome biogenesis</keyword>
<evidence type="ECO:0000256" key="6">
    <source>
        <dbReference type="ARBA" id="ARBA00023274"/>
    </source>
</evidence>
<dbReference type="GO" id="GO:0034455">
    <property type="term" value="C:t-UTP complex"/>
    <property type="evidence" value="ECO:0007669"/>
    <property type="project" value="TreeGrafter"/>
</dbReference>
<dbReference type="InterPro" id="IPR040191">
    <property type="entry name" value="UTP10"/>
</dbReference>
<dbReference type="GO" id="GO:0032040">
    <property type="term" value="C:small-subunit processome"/>
    <property type="evidence" value="ECO:0007669"/>
    <property type="project" value="TreeGrafter"/>
</dbReference>
<comment type="similarity">
    <text evidence="2">Belongs to the HEATR1/UTP10 family.</text>
</comment>
<dbReference type="SMART" id="SM01036">
    <property type="entry name" value="BP28CT"/>
    <property type="match status" value="1"/>
</dbReference>
<evidence type="ECO:0000256" key="1">
    <source>
        <dbReference type="ARBA" id="ARBA00004604"/>
    </source>
</evidence>
<dbReference type="InterPro" id="IPR022125">
    <property type="entry name" value="U3snoRNP10_N"/>
</dbReference>
<accession>A0AAF0QBA2</accession>
<evidence type="ECO:0000259" key="7">
    <source>
        <dbReference type="SMART" id="SM01036"/>
    </source>
</evidence>
<dbReference type="Pfam" id="PF23243">
    <property type="entry name" value="HEAT_HEATR1"/>
    <property type="match status" value="1"/>
</dbReference>
<evidence type="ECO:0000313" key="8">
    <source>
        <dbReference type="EMBL" id="WMV20086.1"/>
    </source>
</evidence>
<dbReference type="InterPro" id="IPR012954">
    <property type="entry name" value="BP28_C_dom"/>
</dbReference>
<dbReference type="Proteomes" id="UP001234989">
    <property type="component" value="Chromosome 3"/>
</dbReference>
<dbReference type="PANTHER" id="PTHR13457">
    <property type="entry name" value="BAP28"/>
    <property type="match status" value="1"/>
</dbReference>
<keyword evidence="4" id="KW-0698">rRNA processing</keyword>
<evidence type="ECO:0000256" key="3">
    <source>
        <dbReference type="ARBA" id="ARBA00022517"/>
    </source>
</evidence>
<protein>
    <recommendedName>
        <fullName evidence="7">BP28 C-terminal domain-containing protein</fullName>
    </recommendedName>
</protein>
<dbReference type="GO" id="GO:0045943">
    <property type="term" value="P:positive regulation of transcription by RNA polymerase I"/>
    <property type="evidence" value="ECO:0007669"/>
    <property type="project" value="TreeGrafter"/>
</dbReference>
<dbReference type="InterPro" id="IPR056384">
    <property type="entry name" value="ARM_At3g06530"/>
</dbReference>
<evidence type="ECO:0000256" key="2">
    <source>
        <dbReference type="ARBA" id="ARBA00010559"/>
    </source>
</evidence>
<gene>
    <name evidence="8" type="ORF">MTR67_013471</name>
</gene>
<dbReference type="GO" id="GO:0030686">
    <property type="term" value="C:90S preribosome"/>
    <property type="evidence" value="ECO:0007669"/>
    <property type="project" value="TreeGrafter"/>
</dbReference>
<dbReference type="InterPro" id="IPR056473">
    <property type="entry name" value="HEAT_Utp10/HEAT1"/>
</dbReference>
<keyword evidence="9" id="KW-1185">Reference proteome</keyword>
<reference evidence="8" key="1">
    <citation type="submission" date="2023-08" db="EMBL/GenBank/DDBJ databases">
        <title>A de novo genome assembly of Solanum verrucosum Schlechtendal, a Mexican diploid species geographically isolated from the other diploid A-genome species in potato relatives.</title>
        <authorList>
            <person name="Hosaka K."/>
        </authorList>
    </citation>
    <scope>NUCLEOTIDE SEQUENCE</scope>
    <source>
        <tissue evidence="8">Young leaves</tissue>
    </source>
</reference>
<dbReference type="Pfam" id="PF08146">
    <property type="entry name" value="BP28CT"/>
    <property type="match status" value="1"/>
</dbReference>
<feature type="domain" description="BP28 C-terminal" evidence="7">
    <location>
        <begin position="1853"/>
        <end position="2053"/>
    </location>
</feature>
<dbReference type="SUPFAM" id="SSF48371">
    <property type="entry name" value="ARM repeat"/>
    <property type="match status" value="2"/>
</dbReference>
<dbReference type="PANTHER" id="PTHR13457:SF1">
    <property type="entry name" value="HEAT REPEAT-CONTAINING PROTEIN 1"/>
    <property type="match status" value="1"/>
</dbReference>
<evidence type="ECO:0000256" key="5">
    <source>
        <dbReference type="ARBA" id="ARBA00023242"/>
    </source>
</evidence>